<dbReference type="GO" id="GO:0004776">
    <property type="term" value="F:succinate-CoA ligase (GDP-forming) activity"/>
    <property type="evidence" value="ECO:0007669"/>
    <property type="project" value="TreeGrafter"/>
</dbReference>
<dbReference type="PROSITE" id="PS01216">
    <property type="entry name" value="SUCCINYL_COA_LIG_1"/>
    <property type="match status" value="1"/>
</dbReference>
<protein>
    <recommendedName>
        <fullName evidence="4">Succinate--CoA ligase [ADP-forming] subunit alpha</fullName>
        <ecNumber evidence="4">6.2.1.5</ecNumber>
    </recommendedName>
    <alternativeName>
        <fullName evidence="4">Succinyl-CoA synthetase subunit alpha</fullName>
        <shortName evidence="4">SCS-alpha</shortName>
    </alternativeName>
</protein>
<dbReference type="Gene3D" id="3.40.50.720">
    <property type="entry name" value="NAD(P)-binding Rossmann-like Domain"/>
    <property type="match status" value="1"/>
</dbReference>
<dbReference type="InterPro" id="IPR033847">
    <property type="entry name" value="Citrt_syn/SCS-alpha_CS"/>
</dbReference>
<dbReference type="InterPro" id="IPR005811">
    <property type="entry name" value="SUCC_ACL_C"/>
</dbReference>
<feature type="active site" description="Tele-phosphohistidine intermediate" evidence="4 5">
    <location>
        <position position="242"/>
    </location>
</feature>
<dbReference type="UniPathway" id="UPA00223">
    <property type="reaction ID" value="UER00999"/>
</dbReference>
<evidence type="ECO:0000256" key="3">
    <source>
        <dbReference type="ARBA" id="ARBA00022741"/>
    </source>
</evidence>
<dbReference type="EC" id="6.2.1.5" evidence="4"/>
<evidence type="ECO:0000256" key="7">
    <source>
        <dbReference type="RuleBase" id="RU000699"/>
    </source>
</evidence>
<dbReference type="SUPFAM" id="SSF51735">
    <property type="entry name" value="NAD(P)-binding Rossmann-fold domains"/>
    <property type="match status" value="1"/>
</dbReference>
<dbReference type="FunFam" id="3.40.50.720:FF:000277">
    <property type="entry name" value="Succinate--CoA ligase [ADP-forming] subunit alpha"/>
    <property type="match status" value="1"/>
</dbReference>
<dbReference type="InterPro" id="IPR005810">
    <property type="entry name" value="CoA_lig_alpha"/>
</dbReference>
<dbReference type="GO" id="GO:0004775">
    <property type="term" value="F:succinate-CoA ligase (ADP-forming) activity"/>
    <property type="evidence" value="ECO:0007669"/>
    <property type="project" value="UniProtKB-UniRule"/>
</dbReference>
<dbReference type="NCBIfam" id="NF004230">
    <property type="entry name" value="PRK05678.1"/>
    <property type="match status" value="1"/>
</dbReference>
<dbReference type="PANTHER" id="PTHR11117">
    <property type="entry name" value="SUCCINYL-COA LIGASE SUBUNIT ALPHA"/>
    <property type="match status" value="1"/>
</dbReference>
<dbReference type="GO" id="GO:0000166">
    <property type="term" value="F:nucleotide binding"/>
    <property type="evidence" value="ECO:0007669"/>
    <property type="project" value="UniProtKB-KW"/>
</dbReference>
<name>A0A6A9QPG7_SULME</name>
<keyword evidence="1 4" id="KW-0816">Tricarboxylic acid cycle</keyword>
<dbReference type="GO" id="GO:0006099">
    <property type="term" value="P:tricarboxylic acid cycle"/>
    <property type="evidence" value="ECO:0007669"/>
    <property type="project" value="UniProtKB-UniRule"/>
</dbReference>
<evidence type="ECO:0000256" key="5">
    <source>
        <dbReference type="PIRSR" id="PIRSR001553-1"/>
    </source>
</evidence>
<dbReference type="PRINTS" id="PR01798">
    <property type="entry name" value="SCOASYNTHASE"/>
</dbReference>
<comment type="catalytic activity">
    <reaction evidence="4">
        <text>GTP + succinate + CoA = succinyl-CoA + GDP + phosphate</text>
        <dbReference type="Rhea" id="RHEA:22120"/>
        <dbReference type="ChEBI" id="CHEBI:30031"/>
        <dbReference type="ChEBI" id="CHEBI:37565"/>
        <dbReference type="ChEBI" id="CHEBI:43474"/>
        <dbReference type="ChEBI" id="CHEBI:57287"/>
        <dbReference type="ChEBI" id="CHEBI:57292"/>
        <dbReference type="ChEBI" id="CHEBI:58189"/>
    </reaction>
</comment>
<gene>
    <name evidence="4 9" type="primary">sucD</name>
    <name evidence="9" type="ORF">GC250_07015</name>
</gene>
<dbReference type="SMART" id="SM00881">
    <property type="entry name" value="CoA_binding"/>
    <property type="match status" value="1"/>
</dbReference>
<comment type="pathway">
    <text evidence="4 7">Carbohydrate metabolism; tricarboxylic acid cycle; succinate from succinyl-CoA (ligase route): step 1/1.</text>
</comment>
<dbReference type="Pfam" id="PF02629">
    <property type="entry name" value="CoA_binding"/>
    <property type="match status" value="1"/>
</dbReference>
<dbReference type="InterPro" id="IPR017440">
    <property type="entry name" value="Cit_synth/succinyl-CoA_lig_AS"/>
</dbReference>
<dbReference type="NCBIfam" id="TIGR01019">
    <property type="entry name" value="sucCoAalpha"/>
    <property type="match status" value="1"/>
</dbReference>
<comment type="similarity">
    <text evidence="4 6">Belongs to the succinate/malate CoA ligase alpha subunit family.</text>
</comment>
<dbReference type="SUPFAM" id="SSF52210">
    <property type="entry name" value="Succinyl-CoA synthetase domains"/>
    <property type="match status" value="1"/>
</dbReference>
<keyword evidence="10" id="KW-1185">Reference proteome</keyword>
<evidence type="ECO:0000313" key="9">
    <source>
        <dbReference type="EMBL" id="MUN29185.1"/>
    </source>
</evidence>
<dbReference type="Pfam" id="PF00549">
    <property type="entry name" value="Ligase_CoA"/>
    <property type="match status" value="1"/>
</dbReference>
<comment type="catalytic activity">
    <reaction evidence="4 7">
        <text>succinate + ATP + CoA = succinyl-CoA + ADP + phosphate</text>
        <dbReference type="Rhea" id="RHEA:17661"/>
        <dbReference type="ChEBI" id="CHEBI:30031"/>
        <dbReference type="ChEBI" id="CHEBI:30616"/>
        <dbReference type="ChEBI" id="CHEBI:43474"/>
        <dbReference type="ChEBI" id="CHEBI:57287"/>
        <dbReference type="ChEBI" id="CHEBI:57292"/>
        <dbReference type="ChEBI" id="CHEBI:456216"/>
        <dbReference type="EC" id="6.2.1.5"/>
    </reaction>
</comment>
<feature type="binding site" evidence="4">
    <location>
        <position position="155"/>
    </location>
    <ligand>
        <name>substrate</name>
        <note>ligand shared with subunit beta</note>
    </ligand>
</feature>
<comment type="function">
    <text evidence="4 7">Succinyl-CoA synthetase functions in the citric acid cycle (TCA), coupling the hydrolysis of succinyl-CoA to the synthesis of either ATP or GTP and thus represents the only step of substrate-level phosphorylation in the TCA. The alpha subunit of the enzyme binds the substrates coenzyme A and phosphate, while succinate binding and nucleotide specificity is provided by the beta subunit.</text>
</comment>
<dbReference type="PIRSF" id="PIRSF001553">
    <property type="entry name" value="SucCS_alpha"/>
    <property type="match status" value="1"/>
</dbReference>
<proteinExistence type="inferred from homology"/>
<evidence type="ECO:0000256" key="4">
    <source>
        <dbReference type="HAMAP-Rule" id="MF_01988"/>
    </source>
</evidence>
<sequence length="279" mass="29493">MDKNTRVLVQGITGREGSFHTKLMKSYGTKIVAGTSPGKGGSSVNEVPVYDTVKEAMKEHEIDASIIFVPASNAADAIIEAADSEIKLIVVITEHIPVVETLRAIKYAKSNSSTVIGPNSPGLIAPAETMLGIMPSMAFSKGKIGIISRSGTLTYEVAEIVKSVGQSLVVGIGGDPIIGTSILEMAKMMDDDPSTEEIIVIGEIGGTMEERLASSISKGEVKKKVIAYMAGMTAPREKRMGHAGAVVYMGMGTFESKINAFKRAGVKVAKTPYEIKSLL</sequence>
<evidence type="ECO:0000256" key="1">
    <source>
        <dbReference type="ARBA" id="ARBA00022532"/>
    </source>
</evidence>
<dbReference type="InterPro" id="IPR016102">
    <property type="entry name" value="Succinyl-CoA_synth-like"/>
</dbReference>
<dbReference type="GO" id="GO:0009361">
    <property type="term" value="C:succinate-CoA ligase complex (ADP-forming)"/>
    <property type="evidence" value="ECO:0007669"/>
    <property type="project" value="TreeGrafter"/>
</dbReference>
<evidence type="ECO:0000313" key="10">
    <source>
        <dbReference type="Proteomes" id="UP000470772"/>
    </source>
</evidence>
<comment type="caution">
    <text evidence="9">The sequence shown here is derived from an EMBL/GenBank/DDBJ whole genome shotgun (WGS) entry which is preliminary data.</text>
</comment>
<dbReference type="PROSITE" id="PS00399">
    <property type="entry name" value="SUCCINYL_COA_LIG_2"/>
    <property type="match status" value="1"/>
</dbReference>
<evidence type="ECO:0000256" key="6">
    <source>
        <dbReference type="RuleBase" id="RU000677"/>
    </source>
</evidence>
<feature type="binding site" evidence="4">
    <location>
        <begin position="13"/>
        <end position="16"/>
    </location>
    <ligand>
        <name>CoA</name>
        <dbReference type="ChEBI" id="CHEBI:57287"/>
    </ligand>
</feature>
<dbReference type="AlphaFoldDB" id="A0A6A9QPG7"/>
<accession>A0A6A9QPG7</accession>
<feature type="domain" description="CoA-binding" evidence="8">
    <location>
        <begin position="1"/>
        <end position="96"/>
    </location>
</feature>
<dbReference type="EMBL" id="WGGD01000005">
    <property type="protein sequence ID" value="MUN29185.1"/>
    <property type="molecule type" value="Genomic_DNA"/>
</dbReference>
<comment type="subunit">
    <text evidence="4 7">Heterotetramer of two alpha and two beta subunits.</text>
</comment>
<evidence type="ECO:0000256" key="2">
    <source>
        <dbReference type="ARBA" id="ARBA00022598"/>
    </source>
</evidence>
<organism evidence="9 10">
    <name type="scientific">Sulfuracidifex metallicus DSM 6482 = JCM 9184</name>
    <dbReference type="NCBI Taxonomy" id="523847"/>
    <lineage>
        <taxon>Archaea</taxon>
        <taxon>Thermoproteota</taxon>
        <taxon>Thermoprotei</taxon>
        <taxon>Sulfolobales</taxon>
        <taxon>Sulfolobaceae</taxon>
        <taxon>Sulfuracidifex</taxon>
    </lineage>
</organism>
<dbReference type="RefSeq" id="WP_338117031.1">
    <property type="nucleotide sequence ID" value="NZ_WGGD01000005.1"/>
</dbReference>
<dbReference type="PANTHER" id="PTHR11117:SF2">
    <property type="entry name" value="SUCCINATE--COA LIGASE [ADP_GDP-FORMING] SUBUNIT ALPHA, MITOCHONDRIAL"/>
    <property type="match status" value="1"/>
</dbReference>
<dbReference type="InterPro" id="IPR036291">
    <property type="entry name" value="NAD(P)-bd_dom_sf"/>
</dbReference>
<dbReference type="HAMAP" id="MF_01988">
    <property type="entry name" value="Succ_CoA_alpha"/>
    <property type="match status" value="1"/>
</dbReference>
<feature type="binding site" evidence="4">
    <location>
        <position position="39"/>
    </location>
    <ligand>
        <name>CoA</name>
        <dbReference type="ChEBI" id="CHEBI:57287"/>
    </ligand>
</feature>
<evidence type="ECO:0000259" key="8">
    <source>
        <dbReference type="SMART" id="SM00881"/>
    </source>
</evidence>
<feature type="binding site" evidence="4">
    <location>
        <begin position="92"/>
        <end position="94"/>
    </location>
    <ligand>
        <name>CoA</name>
        <dbReference type="ChEBI" id="CHEBI:57287"/>
    </ligand>
</feature>
<dbReference type="Proteomes" id="UP000470772">
    <property type="component" value="Unassembled WGS sequence"/>
</dbReference>
<dbReference type="InterPro" id="IPR003781">
    <property type="entry name" value="CoA-bd"/>
</dbReference>
<dbReference type="Gene3D" id="3.40.50.261">
    <property type="entry name" value="Succinyl-CoA synthetase domains"/>
    <property type="match status" value="1"/>
</dbReference>
<reference evidence="9 10" key="1">
    <citation type="submission" date="2019-10" db="EMBL/GenBank/DDBJ databases">
        <title>Sequencing and Assembly of Multiple Reported Metal-Biooxidizing Members of the Extremely Thermoacidophilic Archaeal Family Sulfolobaceae.</title>
        <authorList>
            <person name="Counts J.A."/>
            <person name="Kelly R.M."/>
        </authorList>
    </citation>
    <scope>NUCLEOTIDE SEQUENCE [LARGE SCALE GENOMIC DNA]</scope>
    <source>
        <strain evidence="9 10">DSM 6482</strain>
    </source>
</reference>
<keyword evidence="3 4" id="KW-0547">Nucleotide-binding</keyword>
<keyword evidence="2 4" id="KW-0436">Ligase</keyword>